<dbReference type="KEGG" id="mgm:Mmc1_0260"/>
<accession>A0L494</accession>
<dbReference type="InterPro" id="IPR001638">
    <property type="entry name" value="Solute-binding_3/MltF_N"/>
</dbReference>
<feature type="domain" description="Solute-binding protein family 3/N-terminal" evidence="2">
    <location>
        <begin position="36"/>
        <end position="251"/>
    </location>
</feature>
<dbReference type="HOGENOM" id="CLU_028871_9_0_5"/>
<evidence type="ECO:0000256" key="1">
    <source>
        <dbReference type="ARBA" id="ARBA00010742"/>
    </source>
</evidence>
<organism evidence="3 4">
    <name type="scientific">Magnetococcus marinus (strain ATCC BAA-1437 / JCM 17883 / MC-1)</name>
    <dbReference type="NCBI Taxonomy" id="156889"/>
    <lineage>
        <taxon>Bacteria</taxon>
        <taxon>Pseudomonadati</taxon>
        <taxon>Pseudomonadota</taxon>
        <taxon>Magnetococcia</taxon>
        <taxon>Magnetococcales</taxon>
        <taxon>Magnetococcaceae</taxon>
        <taxon>Magnetococcus</taxon>
    </lineage>
</organism>
<name>A0L494_MAGMM</name>
<dbReference type="OrthoDB" id="7374754at2"/>
<reference evidence="3 4" key="2">
    <citation type="journal article" date="2012" name="Int. J. Syst. Evol. Microbiol.">
        <title>Magnetococcus marinus gen. nov., sp. nov., a marine, magnetotactic bacterium that represents a novel lineage (Magnetococcaceae fam. nov.; Magnetococcales ord. nov.) at the base of the Alphaproteobacteria.</title>
        <authorList>
            <person name="Bazylinski D.A."/>
            <person name="Williams T.J."/>
            <person name="Lefevre C.T."/>
            <person name="Berg R.J."/>
            <person name="Zhang C.L."/>
            <person name="Bowser S.S."/>
            <person name="Dean A.J."/>
            <person name="Beveridge T.J."/>
        </authorList>
    </citation>
    <scope>NUCLEOTIDE SEQUENCE [LARGE SCALE GENOMIC DNA]</scope>
    <source>
        <strain evidence="4">ATCC BAA-1437 / JCM 17883 / MC-1</strain>
    </source>
</reference>
<keyword evidence="4" id="KW-1185">Reference proteome</keyword>
<dbReference type="EMBL" id="CP000471">
    <property type="protein sequence ID" value="ABK42787.1"/>
    <property type="molecule type" value="Genomic_DNA"/>
</dbReference>
<dbReference type="STRING" id="156889.Mmc1_0260"/>
<dbReference type="RefSeq" id="WP_011711959.1">
    <property type="nucleotide sequence ID" value="NC_008576.1"/>
</dbReference>
<protein>
    <submittedName>
        <fullName evidence="3">Extracellular solute-binding protein, family 3</fullName>
    </submittedName>
</protein>
<sequence>MERRLLRVALVLVAVVTGSVYYTYHKTPGALDPVGTLSIAASKTLSPTLVWLAHDKGFFQKAGLEVTLIPAATGKVAGESLLNGQADLAAATEFLALRMVNTQADLRVLGTLAFVHQMKLIALKEKGIRSAVDLKGKKIGVRLGTNGEYFLERLLALNGLDQQAIQRVDLKPQEMAARLAQGEVDGVMIWPPLVQQIEGQLGDRVVSFDGQPEQDYYYVLMGLESWLQKNPLKAERVMLALTQAEAWFKANPQEGVAYMAGLFALPPALLEKALADYHLAVTLPQSLLTMLEAEARWLSSVGLSRRMDNYLQIMSPGPLKKVAPSMVTITP</sequence>
<dbReference type="eggNOG" id="COG0715">
    <property type="taxonomic scope" value="Bacteria"/>
</dbReference>
<proteinExistence type="inferred from homology"/>
<evidence type="ECO:0000259" key="2">
    <source>
        <dbReference type="SMART" id="SM00062"/>
    </source>
</evidence>
<dbReference type="Pfam" id="PF09084">
    <property type="entry name" value="NMT1"/>
    <property type="match status" value="1"/>
</dbReference>
<dbReference type="PANTHER" id="PTHR30024">
    <property type="entry name" value="ALIPHATIC SULFONATES-BINDING PROTEIN-RELATED"/>
    <property type="match status" value="1"/>
</dbReference>
<dbReference type="SUPFAM" id="SSF53850">
    <property type="entry name" value="Periplasmic binding protein-like II"/>
    <property type="match status" value="1"/>
</dbReference>
<evidence type="ECO:0000313" key="3">
    <source>
        <dbReference type="EMBL" id="ABK42787.1"/>
    </source>
</evidence>
<evidence type="ECO:0000313" key="4">
    <source>
        <dbReference type="Proteomes" id="UP000002586"/>
    </source>
</evidence>
<dbReference type="InterPro" id="IPR015168">
    <property type="entry name" value="SsuA/THI5"/>
</dbReference>
<dbReference type="PANTHER" id="PTHR30024:SF42">
    <property type="entry name" value="ALIPHATIC SULFONATES-BINDING PROTEIN-RELATED"/>
    <property type="match status" value="1"/>
</dbReference>
<reference evidence="4" key="1">
    <citation type="journal article" date="2009" name="Appl. Environ. Microbiol.">
        <title>Complete genome sequence of the chemolithoautotrophic marine magnetotactic coccus strain MC-1.</title>
        <authorList>
            <person name="Schubbe S."/>
            <person name="Williams T.J."/>
            <person name="Xie G."/>
            <person name="Kiss H.E."/>
            <person name="Brettin T.S."/>
            <person name="Martinez D."/>
            <person name="Ross C.A."/>
            <person name="Schuler D."/>
            <person name="Cox B.L."/>
            <person name="Nealson K.H."/>
            <person name="Bazylinski D.A."/>
        </authorList>
    </citation>
    <scope>NUCLEOTIDE SEQUENCE [LARGE SCALE GENOMIC DNA]</scope>
    <source>
        <strain evidence="4">ATCC BAA-1437 / JCM 17883 / MC-1</strain>
    </source>
</reference>
<dbReference type="SMART" id="SM00062">
    <property type="entry name" value="PBPb"/>
    <property type="match status" value="1"/>
</dbReference>
<dbReference type="Proteomes" id="UP000002586">
    <property type="component" value="Chromosome"/>
</dbReference>
<dbReference type="Gene3D" id="3.40.190.10">
    <property type="entry name" value="Periplasmic binding protein-like II"/>
    <property type="match status" value="2"/>
</dbReference>
<gene>
    <name evidence="3" type="ordered locus">Mmc1_0260</name>
</gene>
<comment type="similarity">
    <text evidence="1">Belongs to the bacterial solute-binding protein SsuA/TauA family.</text>
</comment>
<dbReference type="AlphaFoldDB" id="A0L494"/>